<proteinExistence type="predicted"/>
<evidence type="ECO:0000313" key="3">
    <source>
        <dbReference type="Proteomes" id="UP001558613"/>
    </source>
</evidence>
<evidence type="ECO:0000256" key="1">
    <source>
        <dbReference type="SAM" id="Phobius"/>
    </source>
</evidence>
<comment type="caution">
    <text evidence="2">The sequence shown here is derived from an EMBL/GenBank/DDBJ whole genome shotgun (WGS) entry which is preliminary data.</text>
</comment>
<keyword evidence="1" id="KW-0812">Transmembrane</keyword>
<reference evidence="2 3" key="1">
    <citation type="submission" date="2023-09" db="EMBL/GenBank/DDBJ databases">
        <authorList>
            <person name="Wang M."/>
        </authorList>
    </citation>
    <scope>NUCLEOTIDE SEQUENCE [LARGE SCALE GENOMIC DNA]</scope>
    <source>
        <strain evidence="2">GT-2023</strain>
        <tissue evidence="2">Liver</tissue>
    </source>
</reference>
<gene>
    <name evidence="2" type="ORF">QQF64_014860</name>
</gene>
<keyword evidence="1" id="KW-1133">Transmembrane helix</keyword>
<keyword evidence="3" id="KW-1185">Reference proteome</keyword>
<feature type="transmembrane region" description="Helical" evidence="1">
    <location>
        <begin position="13"/>
        <end position="32"/>
    </location>
</feature>
<dbReference type="EMBL" id="JAYMGO010000002">
    <property type="protein sequence ID" value="KAL1280260.1"/>
    <property type="molecule type" value="Genomic_DNA"/>
</dbReference>
<sequence>MRGKEITDTFGEWPRYLLFCVWVIDITLIFLVHHLETRLKKIVENYHRDRCQQEDYVNCTTLHASKPAEAVIEQLM</sequence>
<protein>
    <submittedName>
        <fullName evidence="2">Uncharacterized protein</fullName>
    </submittedName>
</protein>
<accession>A0ABR3NTA8</accession>
<organism evidence="2 3">
    <name type="scientific">Cirrhinus molitorella</name>
    <name type="common">mud carp</name>
    <dbReference type="NCBI Taxonomy" id="172907"/>
    <lineage>
        <taxon>Eukaryota</taxon>
        <taxon>Metazoa</taxon>
        <taxon>Chordata</taxon>
        <taxon>Craniata</taxon>
        <taxon>Vertebrata</taxon>
        <taxon>Euteleostomi</taxon>
        <taxon>Actinopterygii</taxon>
        <taxon>Neopterygii</taxon>
        <taxon>Teleostei</taxon>
        <taxon>Ostariophysi</taxon>
        <taxon>Cypriniformes</taxon>
        <taxon>Cyprinidae</taxon>
        <taxon>Labeoninae</taxon>
        <taxon>Labeonini</taxon>
        <taxon>Cirrhinus</taxon>
    </lineage>
</organism>
<dbReference type="Proteomes" id="UP001558613">
    <property type="component" value="Unassembled WGS sequence"/>
</dbReference>
<keyword evidence="1" id="KW-0472">Membrane</keyword>
<evidence type="ECO:0000313" key="2">
    <source>
        <dbReference type="EMBL" id="KAL1280260.1"/>
    </source>
</evidence>
<name>A0ABR3NTA8_9TELE</name>